<comment type="catalytic activity">
    <reaction evidence="8">
        <text>DNA(n) + a 2'-deoxyribonucleoside 5'-triphosphate = DNA(n+1) + diphosphate</text>
        <dbReference type="Rhea" id="RHEA:22508"/>
        <dbReference type="Rhea" id="RHEA-COMP:17339"/>
        <dbReference type="Rhea" id="RHEA-COMP:17340"/>
        <dbReference type="ChEBI" id="CHEBI:33019"/>
        <dbReference type="ChEBI" id="CHEBI:61560"/>
        <dbReference type="ChEBI" id="CHEBI:173112"/>
        <dbReference type="EC" id="2.7.7.7"/>
    </reaction>
</comment>
<dbReference type="GO" id="GO:0003677">
    <property type="term" value="F:DNA binding"/>
    <property type="evidence" value="ECO:0007669"/>
    <property type="project" value="UniProtKB-KW"/>
</dbReference>
<dbReference type="SUPFAM" id="SSF53098">
    <property type="entry name" value="Ribonuclease H-like"/>
    <property type="match status" value="1"/>
</dbReference>
<dbReference type="Pfam" id="PF03175">
    <property type="entry name" value="DNA_pol_B_2"/>
    <property type="match status" value="1"/>
</dbReference>
<dbReference type="InterPro" id="IPR004868">
    <property type="entry name" value="DNA-dir_DNA_pol_B_mt/vir"/>
</dbReference>
<keyword evidence="9" id="KW-0175">Coiled coil</keyword>
<reference evidence="12" key="1">
    <citation type="journal article" date="2010" name="Nature">
        <title>The Amphimedon queenslandica genome and the evolution of animal complexity.</title>
        <authorList>
            <person name="Srivastava M."/>
            <person name="Simakov O."/>
            <person name="Chapman J."/>
            <person name="Fahey B."/>
            <person name="Gauthier M.E."/>
            <person name="Mitros T."/>
            <person name="Richards G.S."/>
            <person name="Conaco C."/>
            <person name="Dacre M."/>
            <person name="Hellsten U."/>
            <person name="Larroux C."/>
            <person name="Putnam N.H."/>
            <person name="Stanke M."/>
            <person name="Adamska M."/>
            <person name="Darling A."/>
            <person name="Degnan S.M."/>
            <person name="Oakley T.H."/>
            <person name="Plachetzki D.C."/>
            <person name="Zhai Y."/>
            <person name="Adamski M."/>
            <person name="Calcino A."/>
            <person name="Cummins S.F."/>
            <person name="Goodstein D.M."/>
            <person name="Harris C."/>
            <person name="Jackson D.J."/>
            <person name="Leys S.P."/>
            <person name="Shu S."/>
            <person name="Woodcroft B.J."/>
            <person name="Vervoort M."/>
            <person name="Kosik K.S."/>
            <person name="Manning G."/>
            <person name="Degnan B.M."/>
            <person name="Rokhsar D.S."/>
        </authorList>
    </citation>
    <scope>NUCLEOTIDE SEQUENCE [LARGE SCALE GENOMIC DNA]</scope>
</reference>
<keyword evidence="3" id="KW-0808">Transferase</keyword>
<feature type="domain" description="DNA-directed DNA polymerase family B mitochondria/virus" evidence="10">
    <location>
        <begin position="963"/>
        <end position="1195"/>
    </location>
</feature>
<feature type="coiled-coil region" evidence="9">
    <location>
        <begin position="93"/>
        <end position="184"/>
    </location>
</feature>
<keyword evidence="5" id="KW-0235">DNA replication</keyword>
<organism evidence="11 12">
    <name type="scientific">Amphimedon queenslandica</name>
    <name type="common">Sponge</name>
    <dbReference type="NCBI Taxonomy" id="400682"/>
    <lineage>
        <taxon>Eukaryota</taxon>
        <taxon>Metazoa</taxon>
        <taxon>Porifera</taxon>
        <taxon>Demospongiae</taxon>
        <taxon>Heteroscleromorpha</taxon>
        <taxon>Haplosclerida</taxon>
        <taxon>Niphatidae</taxon>
        <taxon>Amphimedon</taxon>
    </lineage>
</organism>
<evidence type="ECO:0000256" key="1">
    <source>
        <dbReference type="ARBA" id="ARBA00005755"/>
    </source>
</evidence>
<dbReference type="GO" id="GO:0000166">
    <property type="term" value="F:nucleotide binding"/>
    <property type="evidence" value="ECO:0007669"/>
    <property type="project" value="InterPro"/>
</dbReference>
<keyword evidence="4" id="KW-0548">Nucleotidyltransferase</keyword>
<evidence type="ECO:0000259" key="10">
    <source>
        <dbReference type="Pfam" id="PF03175"/>
    </source>
</evidence>
<name>A0AAN0J9Q1_AMPQE</name>
<reference evidence="11" key="2">
    <citation type="submission" date="2024-06" db="UniProtKB">
        <authorList>
            <consortium name="EnsemblMetazoa"/>
        </authorList>
    </citation>
    <scope>IDENTIFICATION</scope>
</reference>
<sequence length="1392" mass="162374">MAYSYDYFNEEEEEAYFNSKLTGDYVYQQPIADIEERVFKQYNQVYPVSALKSNVSYITKSFQSVDGLSNINIDDSHNPISKIYKTEERKKENELLNEELLESKARIKQYEENIKQSEKKEKKRKITEKKTEKTVTRDKKEIAKKIKELEETIKKLQKDRKRREKEIEEKRKQDEKERKRIAKEHEEFRKILLEQGVISETGEITLEPSEYTRSLNIYLNAINDVERIYGKSIEELRYDTDIIGELSNRLKKILRYNGVIVTTINELLSAVRNNKVFNIIVRIPEFTYDNLYNLATNNSELRNFRLSNIDNQSALGREINMSWTTFSDKIIEEDYLHGEVIHEIRLIRQRDISSFFPEIPYENRKDKLKERADAALAAGKRVGRGKGNGAQYGESESDLIYIPPDTDCAQKMLNHIFPEMQDKISEYLTTRYRSKKEGISPIQLSNIIKKLGKENEVGIVKSKNGNSFNIPENKPYCAIIDTDGLMNRNGHWVYCKQPITKKQLEDEVERIRKAPDVQVSDVKKWKPNKINLKENPRTKSVYVWDSECSPQELDILSQEKTHIPYACCAMKVIKKNIKNNIQSAFDSTLEKLKQNKNKYGDNVFKDRECFIKMLNWIVNIEKEIQTSEQIKTIRYTLLKEISIIMKTIPNLQETHNRITGIKSKNIDDIKLTIENEITILKESFDDKSEILLLLNKVLENLETYRPEMNIYLYAHNSGKYDTYVLLQELISHKDVIIPEDGLCKTGRGLMNLSIEYRNIKFHFRDTMHHAAGSLAKLGKEFKCPKEYCKIETFDVLSVNLENYNELQYKWEPYLRCDVYALAWVLLTIESWYCIDEAEKFINRWEIIRFYTVNTWAIHTYAERGCSADSVKDYATNEWLKSAAYGGRVLAIIEKFKSEKYIDLLKKQYDWAVNEVKDDYYIKDDTYLKHSQIRCPEVKNHKIEIIHDKNAGILFEAEPYIEPADCNSLYPSATIKMKNYNAKPKLCTDLSHENIINNEHAIIAEVEYVKPSKGTVIPLSPKRKADETGLEYTCNAIYNQKWTNTDLREFKKHGYEIGKIIKAVEFTEKPKVTFGELNRELFDKRLIAKKEGNKIQADRYKLSMNGNYGKTLEKPIRHRTKILRSNATDDYKRMQEHATFIESLTQGKDKGNILNYHVMKDGSVVYEEKTINPINKNAPAQVGAEILSESKAIMNKLLDINPYAIHYMDTDSGYVKNKIIDIAKKRNLIGNDMGQFKNDYGEGKKCVYGLFAAAKCKCTVVSDMKNPWLSVSTTWKGVPLNMPANPAEKILLNNPRAKNNYEKISSFREYAIARKEMISKYERFINWEPVKMDTQILWKRGYEFGVTTTDDGKKMICKRERKQQDAQTVVIKCGPYKGIYENVLLPFGWEAPE</sequence>
<dbReference type="EC" id="2.7.7.7" evidence="2"/>
<dbReference type="SUPFAM" id="SSF56672">
    <property type="entry name" value="DNA/RNA polymerases"/>
    <property type="match status" value="1"/>
</dbReference>
<dbReference type="Gene3D" id="3.90.1600.10">
    <property type="entry name" value="Palm domain of DNA polymerase"/>
    <property type="match status" value="1"/>
</dbReference>
<evidence type="ECO:0000256" key="8">
    <source>
        <dbReference type="ARBA" id="ARBA00049244"/>
    </source>
</evidence>
<evidence type="ECO:0000313" key="11">
    <source>
        <dbReference type="EnsemblMetazoa" id="XP_019853433.1"/>
    </source>
</evidence>
<dbReference type="EnsemblMetazoa" id="XM_019997874.1">
    <property type="protein sequence ID" value="XP_019853433.1"/>
    <property type="gene ID" value="LOC109582856"/>
</dbReference>
<evidence type="ECO:0000256" key="5">
    <source>
        <dbReference type="ARBA" id="ARBA00022705"/>
    </source>
</evidence>
<evidence type="ECO:0000256" key="2">
    <source>
        <dbReference type="ARBA" id="ARBA00012417"/>
    </source>
</evidence>
<protein>
    <recommendedName>
        <fullName evidence="2">DNA-directed DNA polymerase</fullName>
        <ecNumber evidence="2">2.7.7.7</ecNumber>
    </recommendedName>
</protein>
<evidence type="ECO:0000256" key="9">
    <source>
        <dbReference type="SAM" id="Coils"/>
    </source>
</evidence>
<dbReference type="GO" id="GO:0003887">
    <property type="term" value="F:DNA-directed DNA polymerase activity"/>
    <property type="evidence" value="ECO:0007669"/>
    <property type="project" value="UniProtKB-KW"/>
</dbReference>
<evidence type="ECO:0000256" key="7">
    <source>
        <dbReference type="ARBA" id="ARBA00023125"/>
    </source>
</evidence>
<evidence type="ECO:0000256" key="4">
    <source>
        <dbReference type="ARBA" id="ARBA00022695"/>
    </source>
</evidence>
<dbReference type="InterPro" id="IPR023211">
    <property type="entry name" value="DNA_pol_palm_dom_sf"/>
</dbReference>
<dbReference type="GeneID" id="109582856"/>
<dbReference type="Proteomes" id="UP000007879">
    <property type="component" value="Unassembled WGS sequence"/>
</dbReference>
<dbReference type="KEGG" id="aqu:109582856"/>
<dbReference type="InterPro" id="IPR043502">
    <property type="entry name" value="DNA/RNA_pol_sf"/>
</dbReference>
<evidence type="ECO:0000256" key="6">
    <source>
        <dbReference type="ARBA" id="ARBA00022932"/>
    </source>
</evidence>
<keyword evidence="12" id="KW-1185">Reference proteome</keyword>
<dbReference type="RefSeq" id="XP_019853433.1">
    <property type="nucleotide sequence ID" value="XM_019997874.1"/>
</dbReference>
<evidence type="ECO:0000313" key="12">
    <source>
        <dbReference type="Proteomes" id="UP000007879"/>
    </source>
</evidence>
<keyword evidence="6" id="KW-0239">DNA-directed DNA polymerase</keyword>
<comment type="similarity">
    <text evidence="1">Belongs to the DNA polymerase type-B family.</text>
</comment>
<evidence type="ECO:0000256" key="3">
    <source>
        <dbReference type="ARBA" id="ARBA00022679"/>
    </source>
</evidence>
<proteinExistence type="inferred from homology"/>
<dbReference type="GO" id="GO:0006260">
    <property type="term" value="P:DNA replication"/>
    <property type="evidence" value="ECO:0007669"/>
    <property type="project" value="UniProtKB-KW"/>
</dbReference>
<accession>A0AAN0J9Q1</accession>
<keyword evidence="7" id="KW-0238">DNA-binding</keyword>
<dbReference type="InterPro" id="IPR012337">
    <property type="entry name" value="RNaseH-like_sf"/>
</dbReference>